<gene>
    <name evidence="7" type="ORF">AC578_2646</name>
</gene>
<keyword evidence="3" id="KW-0862">Zinc</keyword>
<dbReference type="OrthoDB" id="3649258at2759"/>
<dbReference type="InterPro" id="IPR047134">
    <property type="entry name" value="RNF4"/>
</dbReference>
<keyword evidence="1" id="KW-0479">Metal-binding</keyword>
<dbReference type="EMBL" id="LFZN01000194">
    <property type="protein sequence ID" value="KXS95892.1"/>
    <property type="molecule type" value="Genomic_DNA"/>
</dbReference>
<dbReference type="Gene3D" id="3.30.40.10">
    <property type="entry name" value="Zinc/RING finger domain, C3HC4 (zinc finger)"/>
    <property type="match status" value="1"/>
</dbReference>
<dbReference type="Proteomes" id="UP000070133">
    <property type="component" value="Unassembled WGS sequence"/>
</dbReference>
<keyword evidence="8" id="KW-1185">Reference proteome</keyword>
<keyword evidence="2 4" id="KW-0863">Zinc-finger</keyword>
<dbReference type="AlphaFoldDB" id="A0A139H0E4"/>
<sequence length="156" mass="17077">MAADLPTSTVFLAQLHLNIDPTHHEECPVCYEETKDATRTSCGHTFCSECIRTWAQTSDTCPLCRSKLWSDGIADPSPQPPAFVAALWRAAEFLFPADPAPIPAPPPSPPPSPSPPPALAQREVMVMEYEDEDVDVDEDEDEDPDDEEVNLACPVC</sequence>
<feature type="domain" description="RING-type" evidence="6">
    <location>
        <begin position="27"/>
        <end position="65"/>
    </location>
</feature>
<feature type="region of interest" description="Disordered" evidence="5">
    <location>
        <begin position="98"/>
        <end position="156"/>
    </location>
</feature>
<dbReference type="Pfam" id="PF13923">
    <property type="entry name" value="zf-C3HC4_2"/>
    <property type="match status" value="1"/>
</dbReference>
<reference evidence="7 8" key="1">
    <citation type="submission" date="2015-07" db="EMBL/GenBank/DDBJ databases">
        <title>Comparative genomics of the Sigatoka disease complex on banana suggests a link between parallel evolutionary changes in Pseudocercospora fijiensis and Pseudocercospora eumusae and increased virulence on the banana host.</title>
        <authorList>
            <person name="Chang T.-C."/>
            <person name="Salvucci A."/>
            <person name="Crous P.W."/>
            <person name="Stergiopoulos I."/>
        </authorList>
    </citation>
    <scope>NUCLEOTIDE SEQUENCE [LARGE SCALE GENOMIC DNA]</scope>
    <source>
        <strain evidence="7 8">CBS 114824</strain>
    </source>
</reference>
<feature type="compositionally biased region" description="Acidic residues" evidence="5">
    <location>
        <begin position="128"/>
        <end position="149"/>
    </location>
</feature>
<feature type="compositionally biased region" description="Pro residues" evidence="5">
    <location>
        <begin position="98"/>
        <end position="118"/>
    </location>
</feature>
<evidence type="ECO:0000256" key="4">
    <source>
        <dbReference type="PROSITE-ProRule" id="PRU00175"/>
    </source>
</evidence>
<evidence type="ECO:0000256" key="1">
    <source>
        <dbReference type="ARBA" id="ARBA00022723"/>
    </source>
</evidence>
<dbReference type="PANTHER" id="PTHR23041:SF78">
    <property type="entry name" value="E3 UBIQUITIN-PROTEIN LIGASE RNF4"/>
    <property type="match status" value="1"/>
</dbReference>
<evidence type="ECO:0000256" key="3">
    <source>
        <dbReference type="ARBA" id="ARBA00022833"/>
    </source>
</evidence>
<protein>
    <recommendedName>
        <fullName evidence="6">RING-type domain-containing protein</fullName>
    </recommendedName>
</protein>
<comment type="caution">
    <text evidence="7">The sequence shown here is derived from an EMBL/GenBank/DDBJ whole genome shotgun (WGS) entry which is preliminary data.</text>
</comment>
<dbReference type="InterPro" id="IPR017907">
    <property type="entry name" value="Znf_RING_CS"/>
</dbReference>
<organism evidence="7 8">
    <name type="scientific">Pseudocercospora eumusae</name>
    <dbReference type="NCBI Taxonomy" id="321146"/>
    <lineage>
        <taxon>Eukaryota</taxon>
        <taxon>Fungi</taxon>
        <taxon>Dikarya</taxon>
        <taxon>Ascomycota</taxon>
        <taxon>Pezizomycotina</taxon>
        <taxon>Dothideomycetes</taxon>
        <taxon>Dothideomycetidae</taxon>
        <taxon>Mycosphaerellales</taxon>
        <taxon>Mycosphaerellaceae</taxon>
        <taxon>Pseudocercospora</taxon>
    </lineage>
</organism>
<dbReference type="SMART" id="SM00184">
    <property type="entry name" value="RING"/>
    <property type="match status" value="1"/>
</dbReference>
<dbReference type="STRING" id="321146.A0A139H0E4"/>
<dbReference type="SUPFAM" id="SSF57850">
    <property type="entry name" value="RING/U-box"/>
    <property type="match status" value="1"/>
</dbReference>
<dbReference type="InterPro" id="IPR001841">
    <property type="entry name" value="Znf_RING"/>
</dbReference>
<evidence type="ECO:0000259" key="6">
    <source>
        <dbReference type="PROSITE" id="PS50089"/>
    </source>
</evidence>
<name>A0A139H0E4_9PEZI</name>
<evidence type="ECO:0000256" key="5">
    <source>
        <dbReference type="SAM" id="MobiDB-lite"/>
    </source>
</evidence>
<evidence type="ECO:0000256" key="2">
    <source>
        <dbReference type="ARBA" id="ARBA00022771"/>
    </source>
</evidence>
<evidence type="ECO:0000313" key="8">
    <source>
        <dbReference type="Proteomes" id="UP000070133"/>
    </source>
</evidence>
<accession>A0A139H0E4</accession>
<proteinExistence type="predicted"/>
<dbReference type="InterPro" id="IPR013083">
    <property type="entry name" value="Znf_RING/FYVE/PHD"/>
</dbReference>
<evidence type="ECO:0000313" key="7">
    <source>
        <dbReference type="EMBL" id="KXS95892.1"/>
    </source>
</evidence>
<dbReference type="GO" id="GO:0008270">
    <property type="term" value="F:zinc ion binding"/>
    <property type="evidence" value="ECO:0007669"/>
    <property type="project" value="UniProtKB-KW"/>
</dbReference>
<dbReference type="PANTHER" id="PTHR23041">
    <property type="entry name" value="RING FINGER DOMAIN-CONTAINING"/>
    <property type="match status" value="1"/>
</dbReference>
<dbReference type="PROSITE" id="PS00518">
    <property type="entry name" value="ZF_RING_1"/>
    <property type="match status" value="1"/>
</dbReference>
<dbReference type="PROSITE" id="PS50089">
    <property type="entry name" value="ZF_RING_2"/>
    <property type="match status" value="1"/>
</dbReference>